<feature type="domain" description="Squalene epoxidase" evidence="24">
    <location>
        <begin position="1163"/>
        <end position="1437"/>
    </location>
</feature>
<dbReference type="RefSeq" id="XP_040702078.1">
    <property type="nucleotide sequence ID" value="XM_040842262.1"/>
</dbReference>
<dbReference type="InterPro" id="IPR013698">
    <property type="entry name" value="Squalene_epoxidase"/>
</dbReference>
<evidence type="ECO:0000256" key="4">
    <source>
        <dbReference type="ARBA" id="ARBA00008802"/>
    </source>
</evidence>
<name>A0A1L9TFT4_9EURO</name>
<evidence type="ECO:0000259" key="24">
    <source>
        <dbReference type="Pfam" id="PF08491"/>
    </source>
</evidence>
<evidence type="ECO:0000259" key="23">
    <source>
        <dbReference type="Pfam" id="PF01494"/>
    </source>
</evidence>
<dbReference type="OrthoDB" id="1678617at2759"/>
<dbReference type="Proteomes" id="UP000184356">
    <property type="component" value="Unassembled WGS sequence"/>
</dbReference>
<organism evidence="25 26">
    <name type="scientific">Aspergillus sydowii CBS 593.65</name>
    <dbReference type="NCBI Taxonomy" id="1036612"/>
    <lineage>
        <taxon>Eukaryota</taxon>
        <taxon>Fungi</taxon>
        <taxon>Dikarya</taxon>
        <taxon>Ascomycota</taxon>
        <taxon>Pezizomycotina</taxon>
        <taxon>Eurotiomycetes</taxon>
        <taxon>Eurotiomycetidae</taxon>
        <taxon>Eurotiales</taxon>
        <taxon>Aspergillaceae</taxon>
        <taxon>Aspergillus</taxon>
        <taxon>Aspergillus subgen. Nidulantes</taxon>
    </lineage>
</organism>
<keyword evidence="13" id="KW-0560">Oxidoreductase</keyword>
<comment type="pathway">
    <text evidence="16">Steroid metabolism; ergosterol biosynthesis.</text>
</comment>
<evidence type="ECO:0000256" key="3">
    <source>
        <dbReference type="ARBA" id="ARBA00004477"/>
    </source>
</evidence>
<dbReference type="Gene3D" id="3.50.50.60">
    <property type="entry name" value="FAD/NAD(P)-binding domain"/>
    <property type="match status" value="1"/>
</dbReference>
<dbReference type="InterPro" id="IPR036188">
    <property type="entry name" value="FAD/NAD-bd_sf"/>
</dbReference>
<dbReference type="Pfam" id="PF01494">
    <property type="entry name" value="FAD_binding_3"/>
    <property type="match status" value="1"/>
</dbReference>
<gene>
    <name evidence="25" type="ORF">ASPSYDRAFT_153268</name>
</gene>
<evidence type="ECO:0000256" key="12">
    <source>
        <dbReference type="ARBA" id="ARBA00022989"/>
    </source>
</evidence>
<dbReference type="EC" id="1.14.14.17" evidence="5"/>
<feature type="domain" description="FAD-binding" evidence="23">
    <location>
        <begin position="1008"/>
        <end position="1070"/>
    </location>
</feature>
<comment type="subcellular location">
    <subcellularLocation>
        <location evidence="3">Endoplasmic reticulum membrane</location>
        <topology evidence="3">Multi-pass membrane protein</topology>
    </subcellularLocation>
    <subcellularLocation>
        <location evidence="2">Microsome membrane</location>
        <topology evidence="2">Multi-pass membrane protein</topology>
    </subcellularLocation>
</comment>
<feature type="transmembrane region" description="Helical" evidence="22">
    <location>
        <begin position="1437"/>
        <end position="1457"/>
    </location>
</feature>
<evidence type="ECO:0000256" key="16">
    <source>
        <dbReference type="ARBA" id="ARBA00029435"/>
    </source>
</evidence>
<evidence type="ECO:0000256" key="20">
    <source>
        <dbReference type="ARBA" id="ARBA00081105"/>
    </source>
</evidence>
<dbReference type="VEuPathDB" id="FungiDB:ASPSYDRAFT_153268"/>
<evidence type="ECO:0000256" key="1">
    <source>
        <dbReference type="ARBA" id="ARBA00001974"/>
    </source>
</evidence>
<keyword evidence="10" id="KW-0492">Microsome</keyword>
<comment type="cofactor">
    <cofactor evidence="1">
        <name>FAD</name>
        <dbReference type="ChEBI" id="CHEBI:57692"/>
    </cofactor>
</comment>
<keyword evidence="11" id="KW-0752">Steroid biosynthesis</keyword>
<dbReference type="GO" id="GO:0006696">
    <property type="term" value="P:ergosterol biosynthetic process"/>
    <property type="evidence" value="ECO:0007669"/>
    <property type="project" value="TreeGrafter"/>
</dbReference>
<dbReference type="GO" id="GO:0071949">
    <property type="term" value="F:FAD binding"/>
    <property type="evidence" value="ECO:0007669"/>
    <property type="project" value="InterPro"/>
</dbReference>
<feature type="transmembrane region" description="Helical" evidence="22">
    <location>
        <begin position="1408"/>
        <end position="1425"/>
    </location>
</feature>
<dbReference type="STRING" id="1036612.A0A1L9TFT4"/>
<dbReference type="PANTHER" id="PTHR10835">
    <property type="entry name" value="SQUALENE MONOOXYGENASE"/>
    <property type="match status" value="1"/>
</dbReference>
<feature type="region of interest" description="Disordered" evidence="21">
    <location>
        <begin position="154"/>
        <end position="180"/>
    </location>
</feature>
<comment type="similarity">
    <text evidence="4">Belongs to the squalene monooxygenase family.</text>
</comment>
<dbReference type="PRINTS" id="PR00420">
    <property type="entry name" value="RNGMNOXGNASE"/>
</dbReference>
<keyword evidence="8" id="KW-0256">Endoplasmic reticulum</keyword>
<evidence type="ECO:0000256" key="15">
    <source>
        <dbReference type="ARBA" id="ARBA00023221"/>
    </source>
</evidence>
<evidence type="ECO:0000256" key="14">
    <source>
        <dbReference type="ARBA" id="ARBA00023136"/>
    </source>
</evidence>
<keyword evidence="7 22" id="KW-0812">Transmembrane</keyword>
<dbReference type="GO" id="GO:0005789">
    <property type="term" value="C:endoplasmic reticulum membrane"/>
    <property type="evidence" value="ECO:0007669"/>
    <property type="project" value="UniProtKB-SubCell"/>
</dbReference>
<dbReference type="FunFam" id="3.50.50.60:FF:000166">
    <property type="entry name" value="Squalene monooxygenase Erg1"/>
    <property type="match status" value="1"/>
</dbReference>
<keyword evidence="11" id="KW-0444">Lipid biosynthesis</keyword>
<evidence type="ECO:0000313" key="25">
    <source>
        <dbReference type="EMBL" id="OJJ58272.1"/>
    </source>
</evidence>
<evidence type="ECO:0000256" key="13">
    <source>
        <dbReference type="ARBA" id="ARBA00023002"/>
    </source>
</evidence>
<dbReference type="PANTHER" id="PTHR10835:SF0">
    <property type="entry name" value="SQUALENE MONOOXYGENASE"/>
    <property type="match status" value="1"/>
</dbReference>
<evidence type="ECO:0000256" key="5">
    <source>
        <dbReference type="ARBA" id="ARBA00012312"/>
    </source>
</evidence>
<dbReference type="SUPFAM" id="SSF51905">
    <property type="entry name" value="FAD/NAD(P)-binding domain"/>
    <property type="match status" value="1"/>
</dbReference>
<dbReference type="Pfam" id="PF08491">
    <property type="entry name" value="SE"/>
    <property type="match status" value="1"/>
</dbReference>
<evidence type="ECO:0000256" key="21">
    <source>
        <dbReference type="SAM" id="MobiDB-lite"/>
    </source>
</evidence>
<dbReference type="GeneID" id="63758335"/>
<dbReference type="EMBL" id="KV878587">
    <property type="protein sequence ID" value="OJJ58272.1"/>
    <property type="molecule type" value="Genomic_DNA"/>
</dbReference>
<dbReference type="InterPro" id="IPR040125">
    <property type="entry name" value="Squalene_monox"/>
</dbReference>
<evidence type="ECO:0000256" key="19">
    <source>
        <dbReference type="ARBA" id="ARBA00080528"/>
    </source>
</evidence>
<keyword evidence="14 22" id="KW-0472">Membrane</keyword>
<reference evidence="26" key="1">
    <citation type="journal article" date="2017" name="Genome Biol.">
        <title>Comparative genomics reveals high biological diversity and specific adaptations in the industrially and medically important fungal genus Aspergillus.</title>
        <authorList>
            <person name="de Vries R.P."/>
            <person name="Riley R."/>
            <person name="Wiebenga A."/>
            <person name="Aguilar-Osorio G."/>
            <person name="Amillis S."/>
            <person name="Uchima C.A."/>
            <person name="Anderluh G."/>
            <person name="Asadollahi M."/>
            <person name="Askin M."/>
            <person name="Barry K."/>
            <person name="Battaglia E."/>
            <person name="Bayram O."/>
            <person name="Benocci T."/>
            <person name="Braus-Stromeyer S.A."/>
            <person name="Caldana C."/>
            <person name="Canovas D."/>
            <person name="Cerqueira G.C."/>
            <person name="Chen F."/>
            <person name="Chen W."/>
            <person name="Choi C."/>
            <person name="Clum A."/>
            <person name="Dos Santos R.A."/>
            <person name="Damasio A.R."/>
            <person name="Diallinas G."/>
            <person name="Emri T."/>
            <person name="Fekete E."/>
            <person name="Flipphi M."/>
            <person name="Freyberg S."/>
            <person name="Gallo A."/>
            <person name="Gournas C."/>
            <person name="Habgood R."/>
            <person name="Hainaut M."/>
            <person name="Harispe M.L."/>
            <person name="Henrissat B."/>
            <person name="Hilden K.S."/>
            <person name="Hope R."/>
            <person name="Hossain A."/>
            <person name="Karabika E."/>
            <person name="Karaffa L."/>
            <person name="Karanyi Z."/>
            <person name="Krasevec N."/>
            <person name="Kuo A."/>
            <person name="Kusch H."/>
            <person name="LaButti K."/>
            <person name="Lagendijk E.L."/>
            <person name="Lapidus A."/>
            <person name="Levasseur A."/>
            <person name="Lindquist E."/>
            <person name="Lipzen A."/>
            <person name="Logrieco A.F."/>
            <person name="MacCabe A."/>
            <person name="Maekelae M.R."/>
            <person name="Malavazi I."/>
            <person name="Melin P."/>
            <person name="Meyer V."/>
            <person name="Mielnichuk N."/>
            <person name="Miskei M."/>
            <person name="Molnar A.P."/>
            <person name="Mule G."/>
            <person name="Ngan C.Y."/>
            <person name="Orejas M."/>
            <person name="Orosz E."/>
            <person name="Ouedraogo J.P."/>
            <person name="Overkamp K.M."/>
            <person name="Park H.-S."/>
            <person name="Perrone G."/>
            <person name="Piumi F."/>
            <person name="Punt P.J."/>
            <person name="Ram A.F."/>
            <person name="Ramon A."/>
            <person name="Rauscher S."/>
            <person name="Record E."/>
            <person name="Riano-Pachon D.M."/>
            <person name="Robert V."/>
            <person name="Roehrig J."/>
            <person name="Ruller R."/>
            <person name="Salamov A."/>
            <person name="Salih N.S."/>
            <person name="Samson R.A."/>
            <person name="Sandor E."/>
            <person name="Sanguinetti M."/>
            <person name="Schuetze T."/>
            <person name="Sepcic K."/>
            <person name="Shelest E."/>
            <person name="Sherlock G."/>
            <person name="Sophianopoulou V."/>
            <person name="Squina F.M."/>
            <person name="Sun H."/>
            <person name="Susca A."/>
            <person name="Todd R.B."/>
            <person name="Tsang A."/>
            <person name="Unkles S.E."/>
            <person name="van de Wiele N."/>
            <person name="van Rossen-Uffink D."/>
            <person name="Oliveira J.V."/>
            <person name="Vesth T.C."/>
            <person name="Visser J."/>
            <person name="Yu J.-H."/>
            <person name="Zhou M."/>
            <person name="Andersen M.R."/>
            <person name="Archer D.B."/>
            <person name="Baker S.E."/>
            <person name="Benoit I."/>
            <person name="Brakhage A.A."/>
            <person name="Braus G.H."/>
            <person name="Fischer R."/>
            <person name="Frisvad J.C."/>
            <person name="Goldman G.H."/>
            <person name="Houbraken J."/>
            <person name="Oakley B."/>
            <person name="Pocsi I."/>
            <person name="Scazzocchio C."/>
            <person name="Seiboth B."/>
            <person name="vanKuyk P.A."/>
            <person name="Wortman J."/>
            <person name="Dyer P.S."/>
            <person name="Grigoriev I.V."/>
        </authorList>
    </citation>
    <scope>NUCLEOTIDE SEQUENCE [LARGE SCALE GENOMIC DNA]</scope>
    <source>
        <strain evidence="26">CBS 593.65</strain>
    </source>
</reference>
<evidence type="ECO:0000256" key="10">
    <source>
        <dbReference type="ARBA" id="ARBA00022848"/>
    </source>
</evidence>
<evidence type="ECO:0000256" key="18">
    <source>
        <dbReference type="ARBA" id="ARBA00070793"/>
    </source>
</evidence>
<keyword evidence="12 22" id="KW-1133">Transmembrane helix</keyword>
<accession>A0A1L9TFT4</accession>
<dbReference type="GO" id="GO:0004506">
    <property type="term" value="F:squalene monooxygenase activity"/>
    <property type="evidence" value="ECO:0007669"/>
    <property type="project" value="UniProtKB-EC"/>
</dbReference>
<evidence type="ECO:0000256" key="7">
    <source>
        <dbReference type="ARBA" id="ARBA00022692"/>
    </source>
</evidence>
<protein>
    <recommendedName>
        <fullName evidence="18">Squalene epoxidase ERG1</fullName>
        <ecNumber evidence="5">1.14.14.17</ecNumber>
    </recommendedName>
    <alternativeName>
        <fullName evidence="17">Squalene epoxidase erg1</fullName>
    </alternativeName>
    <alternativeName>
        <fullName evidence="19 20">Squalene monooxygenase ERG1</fullName>
    </alternativeName>
</protein>
<evidence type="ECO:0000313" key="26">
    <source>
        <dbReference type="Proteomes" id="UP000184356"/>
    </source>
</evidence>
<evidence type="ECO:0000256" key="2">
    <source>
        <dbReference type="ARBA" id="ARBA00004154"/>
    </source>
</evidence>
<keyword evidence="26" id="KW-1185">Reference proteome</keyword>
<keyword evidence="9" id="KW-0274">FAD</keyword>
<evidence type="ECO:0000256" key="17">
    <source>
        <dbReference type="ARBA" id="ARBA00070252"/>
    </source>
</evidence>
<proteinExistence type="inferred from homology"/>
<evidence type="ECO:0000256" key="6">
    <source>
        <dbReference type="ARBA" id="ARBA00022630"/>
    </source>
</evidence>
<keyword evidence="11" id="KW-0443">Lipid metabolism</keyword>
<dbReference type="InterPro" id="IPR002938">
    <property type="entry name" value="FAD-bd"/>
</dbReference>
<evidence type="ECO:0000256" key="8">
    <source>
        <dbReference type="ARBA" id="ARBA00022824"/>
    </source>
</evidence>
<evidence type="ECO:0000256" key="9">
    <source>
        <dbReference type="ARBA" id="ARBA00022827"/>
    </source>
</evidence>
<evidence type="ECO:0000256" key="11">
    <source>
        <dbReference type="ARBA" id="ARBA00022955"/>
    </source>
</evidence>
<keyword evidence="15" id="KW-0753">Steroid metabolism</keyword>
<keyword evidence="6" id="KW-0285">Flavoprotein</keyword>
<sequence length="1461" mass="164212">MPTHGPPAVPSRNALRTLRRLALAGSTVGGCCTVAAITYDVHRRVGVAERIVENKRALQSSAPRYDATSAARRLSRMMEAAEAGEFMGLEAWKEQERKFRKSQILGSDCARDENSPDLSVDSFKSANSVDHSTTATISNEAAVSRTSVELNYSSLNPGNRASFPPSRPPEPPLKSRNIGQGPELKTYIGTVESDLGDSAKKQKTLTENMEELFERGDYINAAQIFLDAHPASLRGISSERRELATQAFFLNCRHDNVFIARSVFERLEEVDRISPTMWRILIVTLAKKGCIESAATIYMRYRERFSVPGVLLDVVLRCLIESRRLTSAKWVLLRNLSKDRDCGLCGAYLSGLWKKTRNIELLNGQFTKLLMVLRRLDKSPTEKLVNPLLKAYVEFGRFSDAEALVHQMTTTYRVPLTCRMKGLLVYGRALQCDWAAVDDGLQEMHNLGLTNKKRDFVYIFDRIFLEYWPSHTCVEIQDFLYRYIDKFDINADRVFFQHIMEAIVEKGDEAMVSEFTSMARQRGWKVKVDEKAFIDLLRNRRSALEDSPVGFWQMLRVAREENMRATASQQLLGQDRRSFLPVTNNLGAQFPDAWYKRTVDEITKPSRPVDQFQKLHHQMIYYMHMGKMGDALQCFQGAKHAGFHFKPLEVELAAIATLLEHGPSAAQTLLEGPWTKSLPIFYRQIKDLDPSAEDEVVKLAVFRFYKICWLTRRMVIKHNITASTSRRLIASNKPELALDLLVAVYTSKYGRLKEFDAVCIKMFLRAFTATNNFAGMRWCILTAISRGSALSRDLAVEVDRVLGIVRREDTSSEKKIQLRYLDFAASVLHGKCNGDPKYSELRGNAELKKSFRRRLKGYGNKYDMWRGQAKLFKQAIEEWDEEYELEKVLRRIDNDDSSILAQWDEAACPPQSTTTKSASPFKLHLLKIPAASLRRNFSPSSSLSTLLKALRPEYAQRPSVALVDHPFCAEFLNFSSATMATTLAHGHADGQTLKSSDAAEHRRRVHHDADVVIIGAGVLGCALAVTLGRQGRSVLLLEQSLKEPDRIVGELLQPGGVTALEQLGLRDCLEGIEGIPTEGYYVTYMGKPVKIPYPIQSPGAPRPEGKSFHHGRFVMKLREAARACPNVTIVETKVTDLVTCSHTKQVLGVECVTKESKDCYFGQVTVVADGYASKFRKQHHPYTPKVRSKFWGLELIDAELPQPHYGHVLLNTNCPPILVYQIGTRETRILCDIPENLPSASVKNGGVKGHLRNVVLPSLPKCIQPSFAAALDKGQLRSMPNSFLPSATNKKPGLIVLGDALNMRHPLTGGGMTVALNDVVILRDLLSPVNVPKLSNTALVLKQLSVFHWRRKMGASVINILAQALYSLFAADDDNLKALQRGCFQYFAMGMYNQPVSLLGGMLKKPQVLFAHFFTVAFVSLWVIIRDSPLYKLPLALIRCVTVFWTACVVIFPYMLIEAFC</sequence>
<evidence type="ECO:0000256" key="22">
    <source>
        <dbReference type="SAM" id="Phobius"/>
    </source>
</evidence>